<evidence type="ECO:0000313" key="6">
    <source>
        <dbReference type="Proteomes" id="UP000032803"/>
    </source>
</evidence>
<dbReference type="InterPro" id="IPR011711">
    <property type="entry name" value="GntR_C"/>
</dbReference>
<protein>
    <recommendedName>
        <fullName evidence="4">HTH gntR-type domain-containing protein</fullName>
    </recommendedName>
</protein>
<dbReference type="STRING" id="449.LHA_1353"/>
<dbReference type="RefSeq" id="WP_231861989.1">
    <property type="nucleotide sequence ID" value="NZ_LN681225.1"/>
</dbReference>
<proteinExistence type="predicted"/>
<dbReference type="Proteomes" id="UP000032803">
    <property type="component" value="Chromosome I"/>
</dbReference>
<gene>
    <name evidence="5" type="ORF">LHA_1353</name>
</gene>
<dbReference type="AlphaFoldDB" id="A0A0A8UUD3"/>
<dbReference type="SUPFAM" id="SSF48008">
    <property type="entry name" value="GntR ligand-binding domain-like"/>
    <property type="match status" value="1"/>
</dbReference>
<dbReference type="Pfam" id="PF00392">
    <property type="entry name" value="GntR"/>
    <property type="match status" value="1"/>
</dbReference>
<keyword evidence="1" id="KW-0805">Transcription regulation</keyword>
<evidence type="ECO:0000256" key="1">
    <source>
        <dbReference type="ARBA" id="ARBA00023015"/>
    </source>
</evidence>
<dbReference type="GO" id="GO:0003700">
    <property type="term" value="F:DNA-binding transcription factor activity"/>
    <property type="evidence" value="ECO:0007669"/>
    <property type="project" value="InterPro"/>
</dbReference>
<keyword evidence="2" id="KW-0238">DNA-binding</keyword>
<dbReference type="EMBL" id="LN681225">
    <property type="protein sequence ID" value="CEK10399.1"/>
    <property type="molecule type" value="Genomic_DNA"/>
</dbReference>
<dbReference type="PATRIC" id="fig|449.7.peg.522"/>
<dbReference type="Gene3D" id="1.10.10.10">
    <property type="entry name" value="Winged helix-like DNA-binding domain superfamily/Winged helix DNA-binding domain"/>
    <property type="match status" value="1"/>
</dbReference>
<accession>A0A0A8UUD3</accession>
<dbReference type="SUPFAM" id="SSF46785">
    <property type="entry name" value="Winged helix' DNA-binding domain"/>
    <property type="match status" value="1"/>
</dbReference>
<dbReference type="Gene3D" id="1.20.120.530">
    <property type="entry name" value="GntR ligand-binding domain-like"/>
    <property type="match status" value="1"/>
</dbReference>
<keyword evidence="6" id="KW-1185">Reference proteome</keyword>
<dbReference type="PANTHER" id="PTHR43537:SF20">
    <property type="entry name" value="HTH-TYPE TRANSCRIPTIONAL REPRESSOR GLAR"/>
    <property type="match status" value="1"/>
</dbReference>
<dbReference type="SMART" id="SM00345">
    <property type="entry name" value="HTH_GNTR"/>
    <property type="match status" value="1"/>
</dbReference>
<feature type="domain" description="HTH gntR-type" evidence="4">
    <location>
        <begin position="19"/>
        <end position="86"/>
    </location>
</feature>
<organism evidence="5 6">
    <name type="scientific">Legionella hackeliae</name>
    <dbReference type="NCBI Taxonomy" id="449"/>
    <lineage>
        <taxon>Bacteria</taxon>
        <taxon>Pseudomonadati</taxon>
        <taxon>Pseudomonadota</taxon>
        <taxon>Gammaproteobacteria</taxon>
        <taxon>Legionellales</taxon>
        <taxon>Legionellaceae</taxon>
        <taxon>Legionella</taxon>
    </lineage>
</organism>
<keyword evidence="3" id="KW-0804">Transcription</keyword>
<dbReference type="PANTHER" id="PTHR43537">
    <property type="entry name" value="TRANSCRIPTIONAL REGULATOR, GNTR FAMILY"/>
    <property type="match status" value="1"/>
</dbReference>
<dbReference type="PROSITE" id="PS50949">
    <property type="entry name" value="HTH_GNTR"/>
    <property type="match status" value="1"/>
</dbReference>
<evidence type="ECO:0000313" key="5">
    <source>
        <dbReference type="EMBL" id="CEK10399.1"/>
    </source>
</evidence>
<evidence type="ECO:0000256" key="3">
    <source>
        <dbReference type="ARBA" id="ARBA00023163"/>
    </source>
</evidence>
<dbReference type="GO" id="GO:0003677">
    <property type="term" value="F:DNA binding"/>
    <property type="evidence" value="ECO:0007669"/>
    <property type="project" value="UniProtKB-KW"/>
</dbReference>
<name>A0A0A8UUD3_LEGHA</name>
<dbReference type="InterPro" id="IPR008920">
    <property type="entry name" value="TF_FadR/GntR_C"/>
</dbReference>
<dbReference type="Pfam" id="PF07729">
    <property type="entry name" value="FCD"/>
    <property type="match status" value="1"/>
</dbReference>
<sequence length="241" mass="27975">MNTHSIPGSKERDMTLRKQTKSTCVLDQVRLDILTGVFSPGERLSMDVLKKKYKVGYSPLREALCRLTVIGFVNFEDQCGFYVAKLSLEELFDLYKIRAHIETLALTLSVKHGDDYWEANVLACWHRYAKFLKQINEKPLELTAWNEFEKEFSFSITSACKSAWLLRMQRMLYDNSSRYRYLCMANNVTNEKTILDYHEQCNQLVKAVLSRNIDLAIQLLNASWDSSLNMMAKKLSEMLIA</sequence>
<reference evidence="6" key="1">
    <citation type="submission" date="2014-09" db="EMBL/GenBank/DDBJ databases">
        <authorList>
            <person name="Gomez-Valero L."/>
        </authorList>
    </citation>
    <scope>NUCLEOTIDE SEQUENCE [LARGE SCALE GENOMIC DNA]</scope>
    <source>
        <strain evidence="6">ATCC35250</strain>
    </source>
</reference>
<dbReference type="InterPro" id="IPR000524">
    <property type="entry name" value="Tscrpt_reg_HTH_GntR"/>
</dbReference>
<dbReference type="HOGENOM" id="CLU_017584_5_3_6"/>
<evidence type="ECO:0000259" key="4">
    <source>
        <dbReference type="PROSITE" id="PS50949"/>
    </source>
</evidence>
<dbReference type="InterPro" id="IPR036390">
    <property type="entry name" value="WH_DNA-bd_sf"/>
</dbReference>
<dbReference type="InterPro" id="IPR036388">
    <property type="entry name" value="WH-like_DNA-bd_sf"/>
</dbReference>
<evidence type="ECO:0000256" key="2">
    <source>
        <dbReference type="ARBA" id="ARBA00023125"/>
    </source>
</evidence>
<dbReference type="KEGG" id="lha:LHA_1353"/>